<dbReference type="EMBL" id="KV878586">
    <property type="protein sequence ID" value="OJJ58566.1"/>
    <property type="molecule type" value="Genomic_DNA"/>
</dbReference>
<keyword evidence="2" id="KW-0732">Signal</keyword>
<dbReference type="PANTHER" id="PTHR40640">
    <property type="entry name" value="ANCHORED GLYCOPROTEIN, PUTATIVE (AFU_ORTHOLOGUE AFUA_8G04860)-RELATED"/>
    <property type="match status" value="1"/>
</dbReference>
<evidence type="ECO:0000313" key="4">
    <source>
        <dbReference type="Proteomes" id="UP000184356"/>
    </source>
</evidence>
<protein>
    <submittedName>
        <fullName evidence="3">Uncharacterized protein</fullName>
    </submittedName>
</protein>
<proteinExistence type="predicted"/>
<dbReference type="GeneID" id="63763011"/>
<dbReference type="PANTHER" id="PTHR40640:SF2">
    <property type="entry name" value="GPI ANCHORED PROTEIN-RELATED"/>
    <property type="match status" value="1"/>
</dbReference>
<dbReference type="RefSeq" id="XP_040702372.1">
    <property type="nucleotide sequence ID" value="XM_040846938.1"/>
</dbReference>
<dbReference type="VEuPathDB" id="FungiDB:ASPSYDRAFT_44939"/>
<dbReference type="AlphaFoldDB" id="A0A1L9TGL0"/>
<feature type="compositionally biased region" description="Low complexity" evidence="1">
    <location>
        <begin position="134"/>
        <end position="160"/>
    </location>
</feature>
<name>A0A1L9TGL0_9EURO</name>
<dbReference type="Proteomes" id="UP000184356">
    <property type="component" value="Unassembled WGS sequence"/>
</dbReference>
<reference evidence="4" key="1">
    <citation type="journal article" date="2017" name="Genome Biol.">
        <title>Comparative genomics reveals high biological diversity and specific adaptations in the industrially and medically important fungal genus Aspergillus.</title>
        <authorList>
            <person name="de Vries R.P."/>
            <person name="Riley R."/>
            <person name="Wiebenga A."/>
            <person name="Aguilar-Osorio G."/>
            <person name="Amillis S."/>
            <person name="Uchima C.A."/>
            <person name="Anderluh G."/>
            <person name="Asadollahi M."/>
            <person name="Askin M."/>
            <person name="Barry K."/>
            <person name="Battaglia E."/>
            <person name="Bayram O."/>
            <person name="Benocci T."/>
            <person name="Braus-Stromeyer S.A."/>
            <person name="Caldana C."/>
            <person name="Canovas D."/>
            <person name="Cerqueira G.C."/>
            <person name="Chen F."/>
            <person name="Chen W."/>
            <person name="Choi C."/>
            <person name="Clum A."/>
            <person name="Dos Santos R.A."/>
            <person name="Damasio A.R."/>
            <person name="Diallinas G."/>
            <person name="Emri T."/>
            <person name="Fekete E."/>
            <person name="Flipphi M."/>
            <person name="Freyberg S."/>
            <person name="Gallo A."/>
            <person name="Gournas C."/>
            <person name="Habgood R."/>
            <person name="Hainaut M."/>
            <person name="Harispe M.L."/>
            <person name="Henrissat B."/>
            <person name="Hilden K.S."/>
            <person name="Hope R."/>
            <person name="Hossain A."/>
            <person name="Karabika E."/>
            <person name="Karaffa L."/>
            <person name="Karanyi Z."/>
            <person name="Krasevec N."/>
            <person name="Kuo A."/>
            <person name="Kusch H."/>
            <person name="LaButti K."/>
            <person name="Lagendijk E.L."/>
            <person name="Lapidus A."/>
            <person name="Levasseur A."/>
            <person name="Lindquist E."/>
            <person name="Lipzen A."/>
            <person name="Logrieco A.F."/>
            <person name="MacCabe A."/>
            <person name="Maekelae M.R."/>
            <person name="Malavazi I."/>
            <person name="Melin P."/>
            <person name="Meyer V."/>
            <person name="Mielnichuk N."/>
            <person name="Miskei M."/>
            <person name="Molnar A.P."/>
            <person name="Mule G."/>
            <person name="Ngan C.Y."/>
            <person name="Orejas M."/>
            <person name="Orosz E."/>
            <person name="Ouedraogo J.P."/>
            <person name="Overkamp K.M."/>
            <person name="Park H.-S."/>
            <person name="Perrone G."/>
            <person name="Piumi F."/>
            <person name="Punt P.J."/>
            <person name="Ram A.F."/>
            <person name="Ramon A."/>
            <person name="Rauscher S."/>
            <person name="Record E."/>
            <person name="Riano-Pachon D.M."/>
            <person name="Robert V."/>
            <person name="Roehrig J."/>
            <person name="Ruller R."/>
            <person name="Salamov A."/>
            <person name="Salih N.S."/>
            <person name="Samson R.A."/>
            <person name="Sandor E."/>
            <person name="Sanguinetti M."/>
            <person name="Schuetze T."/>
            <person name="Sepcic K."/>
            <person name="Shelest E."/>
            <person name="Sherlock G."/>
            <person name="Sophianopoulou V."/>
            <person name="Squina F.M."/>
            <person name="Sun H."/>
            <person name="Susca A."/>
            <person name="Todd R.B."/>
            <person name="Tsang A."/>
            <person name="Unkles S.E."/>
            <person name="van de Wiele N."/>
            <person name="van Rossen-Uffink D."/>
            <person name="Oliveira J.V."/>
            <person name="Vesth T.C."/>
            <person name="Visser J."/>
            <person name="Yu J.-H."/>
            <person name="Zhou M."/>
            <person name="Andersen M.R."/>
            <person name="Archer D.B."/>
            <person name="Baker S.E."/>
            <person name="Benoit I."/>
            <person name="Brakhage A.A."/>
            <person name="Braus G.H."/>
            <person name="Fischer R."/>
            <person name="Frisvad J.C."/>
            <person name="Goldman G.H."/>
            <person name="Houbraken J."/>
            <person name="Oakley B."/>
            <person name="Pocsi I."/>
            <person name="Scazzocchio C."/>
            <person name="Seiboth B."/>
            <person name="vanKuyk P.A."/>
            <person name="Wortman J."/>
            <person name="Dyer P.S."/>
            <person name="Grigoriev I.V."/>
        </authorList>
    </citation>
    <scope>NUCLEOTIDE SEQUENCE [LARGE SCALE GENOMIC DNA]</scope>
    <source>
        <strain evidence="4">CBS 593.65</strain>
    </source>
</reference>
<accession>A0A1L9TGL0</accession>
<keyword evidence="4" id="KW-1185">Reference proteome</keyword>
<evidence type="ECO:0000313" key="3">
    <source>
        <dbReference type="EMBL" id="OJJ58566.1"/>
    </source>
</evidence>
<evidence type="ECO:0000256" key="1">
    <source>
        <dbReference type="SAM" id="MobiDB-lite"/>
    </source>
</evidence>
<feature type="signal peptide" evidence="2">
    <location>
        <begin position="1"/>
        <end position="18"/>
    </location>
</feature>
<sequence length="209" mass="20633">MHSNRLLLGLALCASALAADNVVTLFLPDNEDGQPLAGRVLGSQSDTTTYALACADSVKSCELPTGDSVTVVHAPSTMSILENGANHNVTIACDHGDKTATCSLHVDDGGWSGTTTYPVHSYAVTITATETGLSSDTSSSASSTSASSSGTTWTSSSAAPTSPPTSTPTEGAGAEETDGPGNGAIGHEAGMSFAAGIAAVVMGVAAAVL</sequence>
<gene>
    <name evidence="3" type="ORF">ASPSYDRAFT_44939</name>
</gene>
<organism evidence="3 4">
    <name type="scientific">Aspergillus sydowii CBS 593.65</name>
    <dbReference type="NCBI Taxonomy" id="1036612"/>
    <lineage>
        <taxon>Eukaryota</taxon>
        <taxon>Fungi</taxon>
        <taxon>Dikarya</taxon>
        <taxon>Ascomycota</taxon>
        <taxon>Pezizomycotina</taxon>
        <taxon>Eurotiomycetes</taxon>
        <taxon>Eurotiomycetidae</taxon>
        <taxon>Eurotiales</taxon>
        <taxon>Aspergillaceae</taxon>
        <taxon>Aspergillus</taxon>
        <taxon>Aspergillus subgen. Nidulantes</taxon>
    </lineage>
</organism>
<feature type="region of interest" description="Disordered" evidence="1">
    <location>
        <begin position="133"/>
        <end position="185"/>
    </location>
</feature>
<dbReference type="OrthoDB" id="4510008at2759"/>
<evidence type="ECO:0000256" key="2">
    <source>
        <dbReference type="SAM" id="SignalP"/>
    </source>
</evidence>
<feature type="chain" id="PRO_5012182965" evidence="2">
    <location>
        <begin position="19"/>
        <end position="209"/>
    </location>
</feature>